<dbReference type="InterPro" id="IPR014721">
    <property type="entry name" value="Ribsml_uS5_D2-typ_fold_subgr"/>
</dbReference>
<dbReference type="STRING" id="1764295.A0A5B8MU79"/>
<dbReference type="GO" id="GO:0006412">
    <property type="term" value="P:translation"/>
    <property type="evidence" value="ECO:0007669"/>
    <property type="project" value="InterPro"/>
</dbReference>
<dbReference type="GO" id="GO:0003735">
    <property type="term" value="F:structural constituent of ribosome"/>
    <property type="evidence" value="ECO:0007669"/>
    <property type="project" value="InterPro"/>
</dbReference>
<protein>
    <recommendedName>
        <fullName evidence="4">Small ribosomal subunit protein uS9c</fullName>
    </recommendedName>
    <alternativeName>
        <fullName evidence="5">30S ribosomal protein S9, chloroplastic</fullName>
    </alternativeName>
</protein>
<dbReference type="InterPro" id="IPR023035">
    <property type="entry name" value="Ribosomal_uS9_bac/plastid"/>
</dbReference>
<evidence type="ECO:0000256" key="4">
    <source>
        <dbReference type="ARBA" id="ARBA00035152"/>
    </source>
</evidence>
<dbReference type="GO" id="GO:0003723">
    <property type="term" value="F:RNA binding"/>
    <property type="evidence" value="ECO:0007669"/>
    <property type="project" value="TreeGrafter"/>
</dbReference>
<dbReference type="GO" id="GO:0022627">
    <property type="term" value="C:cytosolic small ribosomal subunit"/>
    <property type="evidence" value="ECO:0007669"/>
    <property type="project" value="TreeGrafter"/>
</dbReference>
<sequence length="245" mass="26192">MLRIQRLVLGSHLATLARVGLASSVSTSAGKALSASEVGTSFAKGREDELVWAWRGGSRGLASSAGEGEETGVTSHDLIPEIMPSIEDLLKGSGEDEDDAIRNTNAEVTILPRVVNKYGHSYGLGKRKSAVARAWLRPGSGQITVNGVPAAEYFRSSTGGLKAAKPFAVTGTVDQFDAHCKVKGGGTTGQAEAVSLAISRAIQFYDPPKRVALKVYNLLTRDNREVERKKPGKAKARKSFQWVKR</sequence>
<keyword evidence="7" id="KW-0732">Signal</keyword>
<dbReference type="PANTHER" id="PTHR21569">
    <property type="entry name" value="RIBOSOMAL PROTEIN S9"/>
    <property type="match status" value="1"/>
</dbReference>
<dbReference type="EMBL" id="CP031046">
    <property type="protein sequence ID" value="QDZ24338.1"/>
    <property type="molecule type" value="Genomic_DNA"/>
</dbReference>
<evidence type="ECO:0000313" key="8">
    <source>
        <dbReference type="EMBL" id="QDZ24338.1"/>
    </source>
</evidence>
<dbReference type="InterPro" id="IPR020568">
    <property type="entry name" value="Ribosomal_Su5_D2-typ_SF"/>
</dbReference>
<dbReference type="Gene3D" id="3.30.230.10">
    <property type="match status" value="1"/>
</dbReference>
<dbReference type="FunFam" id="3.30.230.10:FF:000001">
    <property type="entry name" value="30S ribosomal protein S9"/>
    <property type="match status" value="1"/>
</dbReference>
<name>A0A5B8MU79_9CHLO</name>
<organism evidence="8 9">
    <name type="scientific">Chloropicon primus</name>
    <dbReference type="NCBI Taxonomy" id="1764295"/>
    <lineage>
        <taxon>Eukaryota</taxon>
        <taxon>Viridiplantae</taxon>
        <taxon>Chlorophyta</taxon>
        <taxon>Chloropicophyceae</taxon>
        <taxon>Chloropicales</taxon>
        <taxon>Chloropicaceae</taxon>
        <taxon>Chloropicon</taxon>
    </lineage>
</organism>
<dbReference type="PANTHER" id="PTHR21569:SF1">
    <property type="entry name" value="SMALL RIBOSOMAL SUBUNIT PROTEIN US9M"/>
    <property type="match status" value="1"/>
</dbReference>
<dbReference type="OrthoDB" id="10254627at2759"/>
<evidence type="ECO:0000256" key="2">
    <source>
        <dbReference type="ARBA" id="ARBA00022980"/>
    </source>
</evidence>
<evidence type="ECO:0000256" key="1">
    <source>
        <dbReference type="ARBA" id="ARBA00005251"/>
    </source>
</evidence>
<dbReference type="AlphaFoldDB" id="A0A5B8MU79"/>
<accession>A0A5B8MU79</accession>
<keyword evidence="9" id="KW-1185">Reference proteome</keyword>
<reference evidence="8 9" key="1">
    <citation type="submission" date="2018-07" db="EMBL/GenBank/DDBJ databases">
        <title>The complete nuclear genome of the prasinophyte Chloropicon primus (CCMP1205).</title>
        <authorList>
            <person name="Pombert J.-F."/>
            <person name="Otis C."/>
            <person name="Turmel M."/>
            <person name="Lemieux C."/>
        </authorList>
    </citation>
    <scope>NUCLEOTIDE SEQUENCE [LARGE SCALE GENOMIC DNA]</scope>
    <source>
        <strain evidence="8 9">CCMP1205</strain>
    </source>
</reference>
<dbReference type="SUPFAM" id="SSF54211">
    <property type="entry name" value="Ribosomal protein S5 domain 2-like"/>
    <property type="match status" value="1"/>
</dbReference>
<keyword evidence="3 6" id="KW-0687">Ribonucleoprotein</keyword>
<evidence type="ECO:0000313" key="9">
    <source>
        <dbReference type="Proteomes" id="UP000316726"/>
    </source>
</evidence>
<comment type="similarity">
    <text evidence="1 6">Belongs to the universal ribosomal protein uS9 family.</text>
</comment>
<evidence type="ECO:0000256" key="3">
    <source>
        <dbReference type="ARBA" id="ARBA00023274"/>
    </source>
</evidence>
<dbReference type="InterPro" id="IPR020574">
    <property type="entry name" value="Ribosomal_uS9_CS"/>
</dbReference>
<evidence type="ECO:0000256" key="5">
    <source>
        <dbReference type="ARBA" id="ARBA00035437"/>
    </source>
</evidence>
<evidence type="ECO:0000256" key="6">
    <source>
        <dbReference type="RuleBase" id="RU003815"/>
    </source>
</evidence>
<evidence type="ECO:0000256" key="7">
    <source>
        <dbReference type="SAM" id="SignalP"/>
    </source>
</evidence>
<feature type="chain" id="PRO_5023010521" description="Small ribosomal subunit protein uS9c" evidence="7">
    <location>
        <begin position="23"/>
        <end position="245"/>
    </location>
</feature>
<feature type="signal peptide" evidence="7">
    <location>
        <begin position="1"/>
        <end position="22"/>
    </location>
</feature>
<dbReference type="Proteomes" id="UP000316726">
    <property type="component" value="Chromosome 13"/>
</dbReference>
<keyword evidence="2 6" id="KW-0689">Ribosomal protein</keyword>
<dbReference type="Pfam" id="PF00380">
    <property type="entry name" value="Ribosomal_S9"/>
    <property type="match status" value="1"/>
</dbReference>
<dbReference type="InterPro" id="IPR000754">
    <property type="entry name" value="Ribosomal_uS9"/>
</dbReference>
<dbReference type="PROSITE" id="PS00360">
    <property type="entry name" value="RIBOSOMAL_S9"/>
    <property type="match status" value="1"/>
</dbReference>
<dbReference type="NCBIfam" id="NF001099">
    <property type="entry name" value="PRK00132.1"/>
    <property type="match status" value="1"/>
</dbReference>
<proteinExistence type="inferred from homology"/>
<gene>
    <name evidence="8" type="ORF">A3770_13p68560</name>
</gene>